<gene>
    <name evidence="15" type="primary">LOC107655509</name>
</gene>
<feature type="compositionally biased region" description="Polar residues" evidence="12">
    <location>
        <begin position="608"/>
        <end position="617"/>
    </location>
</feature>
<organism evidence="15 16">
    <name type="scientific">Sinocyclocheilus anshuiensis</name>
    <dbReference type="NCBI Taxonomy" id="1608454"/>
    <lineage>
        <taxon>Eukaryota</taxon>
        <taxon>Metazoa</taxon>
        <taxon>Chordata</taxon>
        <taxon>Craniata</taxon>
        <taxon>Vertebrata</taxon>
        <taxon>Euteleostomi</taxon>
        <taxon>Actinopterygii</taxon>
        <taxon>Neopterygii</taxon>
        <taxon>Teleostei</taxon>
        <taxon>Ostariophysi</taxon>
        <taxon>Cypriniformes</taxon>
        <taxon>Cyprinidae</taxon>
        <taxon>Cyprininae</taxon>
        <taxon>Sinocyclocheilus</taxon>
    </lineage>
</organism>
<dbReference type="GO" id="GO:0005814">
    <property type="term" value="C:centriole"/>
    <property type="evidence" value="ECO:0007669"/>
    <property type="project" value="UniProtKB-SubCell"/>
</dbReference>
<dbReference type="PANTHER" id="PTHR10331:SF27">
    <property type="entry name" value="CENTROMERE PROTEIN J"/>
    <property type="match status" value="1"/>
</dbReference>
<keyword evidence="5" id="KW-0493">Microtubule</keyword>
<dbReference type="GeneID" id="107655509"/>
<dbReference type="GO" id="GO:0005874">
    <property type="term" value="C:microtubule"/>
    <property type="evidence" value="ECO:0007669"/>
    <property type="project" value="UniProtKB-KW"/>
</dbReference>
<feature type="compositionally biased region" description="Polar residues" evidence="12">
    <location>
        <begin position="489"/>
        <end position="501"/>
    </location>
</feature>
<dbReference type="GO" id="GO:0061511">
    <property type="term" value="P:centriole elongation"/>
    <property type="evidence" value="ECO:0007669"/>
    <property type="project" value="TreeGrafter"/>
</dbReference>
<dbReference type="PANTHER" id="PTHR10331">
    <property type="entry name" value="T COMPLEX PROTEIN 10"/>
    <property type="match status" value="1"/>
</dbReference>
<dbReference type="GO" id="GO:0060271">
    <property type="term" value="P:cilium assembly"/>
    <property type="evidence" value="ECO:0007669"/>
    <property type="project" value="TreeGrafter"/>
</dbReference>
<evidence type="ECO:0000256" key="5">
    <source>
        <dbReference type="ARBA" id="ARBA00022701"/>
    </source>
</evidence>
<dbReference type="GO" id="GO:0005813">
    <property type="term" value="C:centrosome"/>
    <property type="evidence" value="ECO:0007669"/>
    <property type="project" value="TreeGrafter"/>
</dbReference>
<feature type="domain" description="Centromere protein J C-terminal" evidence="13">
    <location>
        <begin position="1082"/>
        <end position="1116"/>
    </location>
</feature>
<dbReference type="Proteomes" id="UP000472260">
    <property type="component" value="Unassembled WGS sequence"/>
</dbReference>
<dbReference type="InterPro" id="IPR058029">
    <property type="entry name" value="Tubulin-bd_CENPJ"/>
</dbReference>
<feature type="region of interest" description="Disordered" evidence="12">
    <location>
        <begin position="299"/>
        <end position="325"/>
    </location>
</feature>
<reference evidence="15" key="1">
    <citation type="submission" date="2025-08" db="UniProtKB">
        <authorList>
            <consortium name="Ensembl"/>
        </authorList>
    </citation>
    <scope>IDENTIFICATION</scope>
</reference>
<evidence type="ECO:0000259" key="14">
    <source>
        <dbReference type="Pfam" id="PF25779"/>
    </source>
</evidence>
<feature type="domain" description="CENPJ tubulin-binding region" evidence="14">
    <location>
        <begin position="241"/>
        <end position="295"/>
    </location>
</feature>
<evidence type="ECO:0000256" key="12">
    <source>
        <dbReference type="SAM" id="MobiDB-lite"/>
    </source>
</evidence>
<evidence type="ECO:0000259" key="13">
    <source>
        <dbReference type="Pfam" id="PF07202"/>
    </source>
</evidence>
<sequence>MLLAQDCSTSYSVLHLDGNFNGLGQVNIIMMSSPAGLQQGQFNFLSQWMPDSSRAGVLLHGSPGEAGSGSVRSSGSLVVQDPDDSFSCQFAPLPPSLSSSCASVDVCSPSGGGKTLRETVLFDASLNSEMQSIQDVLRNTRDLPLIAKLEQLKQMQHRMQEQLKAHQQEQLLRLQHEPQRLVGKAQNTAETTGWNQEQSVVELNTGNEDSDHDYQESIQSTIEDQTMYRKECDSEPQDSFRPIKSGFGGRTFEEILEEQLKMEDQKLMGKNAPAESVKVKRPFLKRGEGLARFTRGKATVPPVRKSPPNHKPSLCPNPKVSQDLDMRSNKNSVKNKTEGSKFTHPVIQRKTAVLNKENILKNKTTAPVTKMTVQPRVLVGHQSENMNPIPAQFQPKSDPSSKQKINSVTTTDSNKEGSCSGVEDNARVAENSFEVWFTERKEHWEQDHQRECAELGEFELLERAADEISFSSNSSFISTLLQRDRRRLSSTPIKSTSQSALPSHGQGPAVTPEPMLGHSVPVPPTNTTIQRDVISIGPKEQRGFSEEETNEKLDDDLLCSNSGLQPLPNMSNPPITHCFEVPTTLPYDKLTYQDRDGASSPEEDERNLSNNGDSTLIDSRAQLEFDDDDTWNEPEEESCCPAEESPSDRALKRKVAFSKGVKPAGGSPHAVGNRKEAPPTCQLVSKLFPALKPKPFPPVTVVHVQEPQNVPSEEGAAQSRLLRERLVELETEIERFKSENAALAKLKQENQDIRENLKKERAEFEKRMEEIAKWEELKREEHKKLQRERTLFEKHAATVRARPDKQERDEIQALQQQLNVLQEDLCKREARWSNTQSRLRQQVNTLSAENAALRDQVRTQEKLRLSAWKSAEKEKEKGKFSLSGKRTNTGSKCTDSRSPSQSSKNSSSSRKGSPETQIPLTNSAFFPEQVKESISFKYEPSPVETQCSDGLVTTERNHDAPHNSLSGIEKSEKEQEEITQSDNKIEKVLPDGGRLVVFPNGTRKELSADGQMVKVMFFNGDVKHTMPDQRVIYYYAEAQTTHITYPDGMEVLQFPNNQTEKHFPDGRKEITFPDQMVKTLYPDGREESVLTDGTIIQLNPDGSKVIQFNTGQREIHTADFKRREYPDGTVKTVYSDGRQETQYPTGRVRLKDAQGHVIMNTKA</sequence>
<keyword evidence="11" id="KW-0175">Coiled coil</keyword>
<dbReference type="AlphaFoldDB" id="A0A671PGA8"/>
<feature type="domain" description="Centromere protein J C-terminal" evidence="13">
    <location>
        <begin position="1046"/>
        <end position="1074"/>
    </location>
</feature>
<accession>A0A671PGA8</accession>
<feature type="region of interest" description="Disordered" evidence="12">
    <location>
        <begin position="488"/>
        <end position="553"/>
    </location>
</feature>
<evidence type="ECO:0000256" key="9">
    <source>
        <dbReference type="ARBA" id="ARBA00081769"/>
    </source>
</evidence>
<evidence type="ECO:0000256" key="4">
    <source>
        <dbReference type="ARBA" id="ARBA00022553"/>
    </source>
</evidence>
<evidence type="ECO:0000256" key="11">
    <source>
        <dbReference type="SAM" id="Coils"/>
    </source>
</evidence>
<feature type="coiled-coil region" evidence="11">
    <location>
        <begin position="804"/>
        <end position="863"/>
    </location>
</feature>
<evidence type="ECO:0000256" key="3">
    <source>
        <dbReference type="ARBA" id="ARBA00022490"/>
    </source>
</evidence>
<dbReference type="Pfam" id="PF07202">
    <property type="entry name" value="Tcp10_C"/>
    <property type="match status" value="4"/>
</dbReference>
<keyword evidence="16" id="KW-1185">Reference proteome</keyword>
<evidence type="ECO:0000256" key="7">
    <source>
        <dbReference type="ARBA" id="ARBA00064598"/>
    </source>
</evidence>
<comment type="subunit">
    <text evidence="7">Forms homodimers. Associates with microtubules plus ends; binds to beta-tubulin subunits exposed on microtubule outer surface at its distal tip; also associates with microtubule lattice. Associated with the gamma-tubulin complex. Interacts with the head domain of EPB41. Interacts with LYST. Interacts with CEP152 (via C-terminus). Interacts with STIL. Forms a complex with STIL and SASS6.</text>
</comment>
<feature type="compositionally biased region" description="Polar residues" evidence="12">
    <location>
        <begin position="394"/>
        <end position="412"/>
    </location>
</feature>
<comment type="similarity">
    <text evidence="2">Belongs to the TCP10 family.</text>
</comment>
<feature type="compositionally biased region" description="Polar residues" evidence="12">
    <location>
        <begin position="884"/>
        <end position="893"/>
    </location>
</feature>
<keyword evidence="3" id="KW-0963">Cytoplasm</keyword>
<dbReference type="InterPro" id="IPR009852">
    <property type="entry name" value="CENPJ_C_dom"/>
</dbReference>
<evidence type="ECO:0000256" key="8">
    <source>
        <dbReference type="ARBA" id="ARBA00069791"/>
    </source>
</evidence>
<dbReference type="RefSeq" id="XP_016298481.1">
    <property type="nucleotide sequence ID" value="XM_016442995.1"/>
</dbReference>
<comment type="subcellular location">
    <subcellularLocation>
        <location evidence="1">Cytoplasm</location>
        <location evidence="1">Cytoskeleton</location>
        <location evidence="1">Microtubule organizing center</location>
        <location evidence="1">Centrosome</location>
        <location evidence="1">Centriole</location>
    </subcellularLocation>
</comment>
<reference evidence="15" key="2">
    <citation type="submission" date="2025-09" db="UniProtKB">
        <authorList>
            <consortium name="Ensembl"/>
        </authorList>
    </citation>
    <scope>IDENTIFICATION</scope>
</reference>
<evidence type="ECO:0000256" key="10">
    <source>
        <dbReference type="ARBA" id="ARBA00083148"/>
    </source>
</evidence>
<keyword evidence="6" id="KW-0206">Cytoskeleton</keyword>
<keyword evidence="4" id="KW-0597">Phosphoprotein</keyword>
<feature type="coiled-coil region" evidence="11">
    <location>
        <begin position="719"/>
        <end position="777"/>
    </location>
</feature>
<feature type="region of interest" description="Disordered" evidence="12">
    <location>
        <begin position="389"/>
        <end position="421"/>
    </location>
</feature>
<feature type="region of interest" description="Disordered" evidence="12">
    <location>
        <begin position="591"/>
        <end position="647"/>
    </location>
</feature>
<dbReference type="Pfam" id="PF25779">
    <property type="entry name" value="Tubulin-bind_CPAP"/>
    <property type="match status" value="1"/>
</dbReference>
<feature type="region of interest" description="Disordered" evidence="12">
    <location>
        <begin position="874"/>
        <end position="924"/>
    </location>
</feature>
<feature type="compositionally biased region" description="Low complexity" evidence="12">
    <location>
        <begin position="896"/>
        <end position="911"/>
    </location>
</feature>
<name>A0A671PGA8_9TELE</name>
<evidence type="ECO:0000313" key="16">
    <source>
        <dbReference type="Proteomes" id="UP000472260"/>
    </source>
</evidence>
<protein>
    <recommendedName>
        <fullName evidence="8">Centrosomal P4.1-associated protein</fullName>
    </recommendedName>
    <alternativeName>
        <fullName evidence="9">Centromere protein J</fullName>
    </alternativeName>
    <alternativeName>
        <fullName evidence="10">Centrosome assembly and centriole elongation protein</fullName>
    </alternativeName>
</protein>
<dbReference type="GO" id="GO:1902117">
    <property type="term" value="P:positive regulation of organelle assembly"/>
    <property type="evidence" value="ECO:0007669"/>
    <property type="project" value="UniProtKB-ARBA"/>
</dbReference>
<dbReference type="InterPro" id="IPR047002">
    <property type="entry name" value="Tcp10_C_sf"/>
</dbReference>
<feature type="compositionally biased region" description="Polar residues" evidence="12">
    <location>
        <begin position="915"/>
        <end position="924"/>
    </location>
</feature>
<feature type="compositionally biased region" description="Acidic residues" evidence="12">
    <location>
        <begin position="624"/>
        <end position="638"/>
    </location>
</feature>
<dbReference type="Gene3D" id="2.60.450.20">
    <property type="match status" value="1"/>
</dbReference>
<proteinExistence type="inferred from homology"/>
<evidence type="ECO:0000256" key="2">
    <source>
        <dbReference type="ARBA" id="ARBA00005627"/>
    </source>
</evidence>
<evidence type="ECO:0000256" key="6">
    <source>
        <dbReference type="ARBA" id="ARBA00023212"/>
    </source>
</evidence>
<evidence type="ECO:0000256" key="1">
    <source>
        <dbReference type="ARBA" id="ARBA00004114"/>
    </source>
</evidence>
<feature type="domain" description="Centromere protein J C-terminal" evidence="13">
    <location>
        <begin position="973"/>
        <end position="1005"/>
    </location>
</feature>
<dbReference type="Ensembl" id="ENSSANT00000061791.1">
    <property type="protein sequence ID" value="ENSSANP00000058071.1"/>
    <property type="gene ID" value="ENSSANG00000029060.1"/>
</dbReference>
<dbReference type="FunFam" id="2.60.450.20:FF:000001">
    <property type="entry name" value="Centromere protein J"/>
    <property type="match status" value="1"/>
</dbReference>
<dbReference type="GO" id="GO:0015631">
    <property type="term" value="F:tubulin binding"/>
    <property type="evidence" value="ECO:0007669"/>
    <property type="project" value="TreeGrafter"/>
</dbReference>
<feature type="domain" description="Centromere protein J C-terminal" evidence="13">
    <location>
        <begin position="1121"/>
        <end position="1148"/>
    </location>
</feature>
<evidence type="ECO:0000313" key="15">
    <source>
        <dbReference type="Ensembl" id="ENSSANP00000058071.1"/>
    </source>
</evidence>
<dbReference type="InterPro" id="IPR026581">
    <property type="entry name" value="TCP10L/CENPJ"/>
</dbReference>